<dbReference type="HOGENOM" id="CLU_3293988_0_0_9"/>
<evidence type="ECO:0000313" key="1">
    <source>
        <dbReference type="EMBL" id="EFY05758.1"/>
    </source>
</evidence>
<dbReference type="EMBL" id="AEVN01000007">
    <property type="protein sequence ID" value="EFY05758.1"/>
    <property type="molecule type" value="Genomic_DNA"/>
</dbReference>
<reference evidence="1 2" key="1">
    <citation type="submission" date="2011-01" db="EMBL/GenBank/DDBJ databases">
        <authorList>
            <person name="Weinstock G."/>
            <person name="Sodergren E."/>
            <person name="Clifton S."/>
            <person name="Fulton L."/>
            <person name="Fulton B."/>
            <person name="Courtney L."/>
            <person name="Fronick C."/>
            <person name="Harrison M."/>
            <person name="Strong C."/>
            <person name="Farmer C."/>
            <person name="Delahaunty K."/>
            <person name="Markovic C."/>
            <person name="Hall O."/>
            <person name="Minx P."/>
            <person name="Tomlinson C."/>
            <person name="Mitreva M."/>
            <person name="Hou S."/>
            <person name="Chen J."/>
            <person name="Wollam A."/>
            <person name="Pepin K.H."/>
            <person name="Johnson M."/>
            <person name="Bhonagiri V."/>
            <person name="Zhang X."/>
            <person name="Suruliraj S."/>
            <person name="Warren W."/>
            <person name="Chinwalla A."/>
            <person name="Mardis E.R."/>
            <person name="Wilson R.K."/>
        </authorList>
    </citation>
    <scope>NUCLEOTIDE SEQUENCE [LARGE SCALE GENOMIC DNA]</scope>
    <source>
        <strain evidence="1 2">YIT 12067</strain>
    </source>
</reference>
<protein>
    <submittedName>
        <fullName evidence="1">Uncharacterized protein</fullName>
    </submittedName>
</protein>
<proteinExistence type="predicted"/>
<dbReference type="AlphaFoldDB" id="E8LBI6"/>
<gene>
    <name evidence="1" type="ORF">HMPREF9443_00197</name>
</gene>
<evidence type="ECO:0000313" key="2">
    <source>
        <dbReference type="Proteomes" id="UP000004923"/>
    </source>
</evidence>
<sequence>MHYGRFSELFLVKTEKCSLICLYLSLSILDKTPKCVKIET</sequence>
<keyword evidence="2" id="KW-1185">Reference proteome</keyword>
<dbReference type="Proteomes" id="UP000004923">
    <property type="component" value="Unassembled WGS sequence"/>
</dbReference>
<comment type="caution">
    <text evidence="1">The sequence shown here is derived from an EMBL/GenBank/DDBJ whole genome shotgun (WGS) entry which is preliminary data.</text>
</comment>
<organism evidence="1 2">
    <name type="scientific">Phascolarctobacterium succinatutens YIT 12067</name>
    <dbReference type="NCBI Taxonomy" id="626939"/>
    <lineage>
        <taxon>Bacteria</taxon>
        <taxon>Bacillati</taxon>
        <taxon>Bacillota</taxon>
        <taxon>Negativicutes</taxon>
        <taxon>Acidaminococcales</taxon>
        <taxon>Acidaminococcaceae</taxon>
        <taxon>Phascolarctobacterium</taxon>
    </lineage>
</organism>
<name>E8LBI6_9FIRM</name>
<accession>E8LBI6</accession>